<dbReference type="Gene3D" id="1.10.260.40">
    <property type="entry name" value="lambda repressor-like DNA-binding domains"/>
    <property type="match status" value="1"/>
</dbReference>
<evidence type="ECO:0000313" key="4">
    <source>
        <dbReference type="Proteomes" id="UP000609346"/>
    </source>
</evidence>
<evidence type="ECO:0000259" key="2">
    <source>
        <dbReference type="PROSITE" id="PS50943"/>
    </source>
</evidence>
<feature type="domain" description="HTH cro/C1-type" evidence="2">
    <location>
        <begin position="9"/>
        <end position="63"/>
    </location>
</feature>
<dbReference type="EMBL" id="JACXZA010000007">
    <property type="protein sequence ID" value="MBD3921871.1"/>
    <property type="molecule type" value="Genomic_DNA"/>
</dbReference>
<keyword evidence="4" id="KW-1185">Reference proteome</keyword>
<proteinExistence type="predicted"/>
<dbReference type="Proteomes" id="UP000609346">
    <property type="component" value="Unassembled WGS sequence"/>
</dbReference>
<dbReference type="PANTHER" id="PTHR46558:SF11">
    <property type="entry name" value="HTH-TYPE TRANSCRIPTIONAL REGULATOR XRE"/>
    <property type="match status" value="1"/>
</dbReference>
<gene>
    <name evidence="3" type="ORF">H8B09_24130</name>
</gene>
<dbReference type="SUPFAM" id="SSF47413">
    <property type="entry name" value="lambda repressor-like DNA-binding domains"/>
    <property type="match status" value="1"/>
</dbReference>
<protein>
    <submittedName>
        <fullName evidence="3">Helix-turn-helix domain-containing protein</fullName>
    </submittedName>
</protein>
<dbReference type="InterPro" id="IPR001387">
    <property type="entry name" value="Cro/C1-type_HTH"/>
</dbReference>
<dbReference type="SMART" id="SM00530">
    <property type="entry name" value="HTH_XRE"/>
    <property type="match status" value="1"/>
</dbReference>
<dbReference type="Pfam" id="PF01381">
    <property type="entry name" value="HTH_3"/>
    <property type="match status" value="1"/>
</dbReference>
<dbReference type="InterPro" id="IPR011990">
    <property type="entry name" value="TPR-like_helical_dom_sf"/>
</dbReference>
<name>A0ABR8N2V4_9BACL</name>
<accession>A0ABR8N2V4</accession>
<sequence length="371" mass="41506">MTIRIGTMIAELRKERRMTQEQLAAAVGVSIAAVSKWECESSYPDITILPAIASFFDVSVDTLLGHQVQSGQAQRYSEQLKQHTAAFDLDAGLSLAEEALIKYPNDFDILRHAAQLQMFKANADDCDNAEKELHVEQAVDRFQRALTVRPSNSPVRPEILKILIAYTYGDNGKYDQAIAILEELNVRGVMDAEIARYLIRAGRHSEAQPKLQSYLWTFASTFGTLVHNLNECFKADGNTALVIDLQQLHAEFMERFTGETPSDADLLCVWSFFGLAKDQRDAGDIEGMWGSLARGVHHALRFDANPSYEQSAVKFMAGTEGYMNKVTPGHACRDAIRELTNKFAEFAHDERYITWLQKLKAADSGVDPDVH</sequence>
<dbReference type="CDD" id="cd00093">
    <property type="entry name" value="HTH_XRE"/>
    <property type="match status" value="1"/>
</dbReference>
<dbReference type="PROSITE" id="PS50943">
    <property type="entry name" value="HTH_CROC1"/>
    <property type="match status" value="1"/>
</dbReference>
<dbReference type="InterPro" id="IPR010982">
    <property type="entry name" value="Lambda_DNA-bd_dom_sf"/>
</dbReference>
<comment type="caution">
    <text evidence="3">The sequence shown here is derived from an EMBL/GenBank/DDBJ whole genome shotgun (WGS) entry which is preliminary data.</text>
</comment>
<dbReference type="SUPFAM" id="SSF48452">
    <property type="entry name" value="TPR-like"/>
    <property type="match status" value="1"/>
</dbReference>
<dbReference type="Gene3D" id="1.25.40.10">
    <property type="entry name" value="Tetratricopeptide repeat domain"/>
    <property type="match status" value="1"/>
</dbReference>
<reference evidence="3 4" key="1">
    <citation type="submission" date="2020-09" db="EMBL/GenBank/DDBJ databases">
        <title>Paenibacillus sp. strain PR3 16S rRNA gene Genome sequencing and assembly.</title>
        <authorList>
            <person name="Kim J."/>
        </authorList>
    </citation>
    <scope>NUCLEOTIDE SEQUENCE [LARGE SCALE GENOMIC DNA]</scope>
    <source>
        <strain evidence="3 4">PR3</strain>
    </source>
</reference>
<dbReference type="PANTHER" id="PTHR46558">
    <property type="entry name" value="TRACRIPTIONAL REGULATORY PROTEIN-RELATED-RELATED"/>
    <property type="match status" value="1"/>
</dbReference>
<dbReference type="RefSeq" id="WP_191206177.1">
    <property type="nucleotide sequence ID" value="NZ_JACXZA010000007.1"/>
</dbReference>
<organism evidence="3 4">
    <name type="scientific">Paenibacillus terricola</name>
    <dbReference type="NCBI Taxonomy" id="2763503"/>
    <lineage>
        <taxon>Bacteria</taxon>
        <taxon>Bacillati</taxon>
        <taxon>Bacillota</taxon>
        <taxon>Bacilli</taxon>
        <taxon>Bacillales</taxon>
        <taxon>Paenibacillaceae</taxon>
        <taxon>Paenibacillus</taxon>
    </lineage>
</organism>
<evidence type="ECO:0000256" key="1">
    <source>
        <dbReference type="ARBA" id="ARBA00023125"/>
    </source>
</evidence>
<keyword evidence="1" id="KW-0238">DNA-binding</keyword>
<evidence type="ECO:0000313" key="3">
    <source>
        <dbReference type="EMBL" id="MBD3921871.1"/>
    </source>
</evidence>